<sequence>MAKDTVRYPDSVVAEIERVVDEHELESKSEFHRFAAEFVLSLMEEEYETESFQFGELADELGLDPAGSRPRALSDGAVPFMDAFVTVRKHGLRGEYETAESYIDDHFDGMDQASLLLEEVLGRYRDPGDPEE</sequence>
<dbReference type="OrthoDB" id="200459at2157"/>
<dbReference type="Proteomes" id="UP000319894">
    <property type="component" value="Unassembled WGS sequence"/>
</dbReference>
<reference evidence="1 2" key="1">
    <citation type="submission" date="2018-06" db="EMBL/GenBank/DDBJ databases">
        <title>Natronomonas sp. F16-60 a new haloarchaeon isolated from a solar saltern of Isla Cristina, Huelva, Spain.</title>
        <authorList>
            <person name="Duran-Viseras A."/>
            <person name="Sanchez-Porro C."/>
            <person name="Ventosa A."/>
        </authorList>
    </citation>
    <scope>NUCLEOTIDE SEQUENCE [LARGE SCALE GENOMIC DNA]</scope>
    <source>
        <strain evidence="1 2">F16-60</strain>
    </source>
</reference>
<comment type="caution">
    <text evidence="1">The sequence shown here is derived from an EMBL/GenBank/DDBJ whole genome shotgun (WGS) entry which is preliminary data.</text>
</comment>
<accession>A0A554NFE8</accession>
<dbReference type="RefSeq" id="WP_144260591.1">
    <property type="nucleotide sequence ID" value="NZ_QMDX01000001.1"/>
</dbReference>
<name>A0A554NFE8_9EURY</name>
<evidence type="ECO:0000313" key="2">
    <source>
        <dbReference type="Proteomes" id="UP000319894"/>
    </source>
</evidence>
<gene>
    <name evidence="1" type="ORF">DP107_02745</name>
</gene>
<dbReference type="InParanoid" id="A0A554NFE8"/>
<protein>
    <submittedName>
        <fullName evidence="1">CopG family transcriptional regulator</fullName>
    </submittedName>
</protein>
<dbReference type="EMBL" id="QMDX01000001">
    <property type="protein sequence ID" value="TSD16109.1"/>
    <property type="molecule type" value="Genomic_DNA"/>
</dbReference>
<proteinExistence type="predicted"/>
<dbReference type="AlphaFoldDB" id="A0A554NFE8"/>
<evidence type="ECO:0000313" key="1">
    <source>
        <dbReference type="EMBL" id="TSD16109.1"/>
    </source>
</evidence>
<organism evidence="1 2">
    <name type="scientific">Haloglomus irregulare</name>
    <dbReference type="NCBI Taxonomy" id="2234134"/>
    <lineage>
        <taxon>Archaea</taxon>
        <taxon>Methanobacteriati</taxon>
        <taxon>Methanobacteriota</taxon>
        <taxon>Stenosarchaea group</taxon>
        <taxon>Halobacteria</taxon>
        <taxon>Halobacteriales</taxon>
        <taxon>Natronomonadaceae</taxon>
        <taxon>Haloglomus</taxon>
    </lineage>
</organism>
<keyword evidence="2" id="KW-1185">Reference proteome</keyword>